<dbReference type="Pfam" id="PF22692">
    <property type="entry name" value="LlgE_F_G_D1"/>
    <property type="match status" value="1"/>
</dbReference>
<keyword evidence="8" id="KW-0969">Cilium</keyword>
<evidence type="ECO:0000256" key="3">
    <source>
        <dbReference type="ARBA" id="ARBA00023143"/>
    </source>
</evidence>
<dbReference type="InterPro" id="IPR037925">
    <property type="entry name" value="FlgE/F/G-like"/>
</dbReference>
<name>A0A4Q0T6J5_9BACT</name>
<gene>
    <name evidence="8" type="ORF">GRAN_0566</name>
</gene>
<dbReference type="AlphaFoldDB" id="A0A4Q0T6J5"/>
<keyword evidence="8" id="KW-0966">Cell projection</keyword>
<dbReference type="Proteomes" id="UP000289437">
    <property type="component" value="Unassembled WGS sequence"/>
</dbReference>
<comment type="subcellular location">
    <subcellularLocation>
        <location evidence="1">Bacterial flagellum basal body</location>
    </subcellularLocation>
</comment>
<feature type="domain" description="Flagellar hook protein FlgE/F/G-like D1" evidence="7">
    <location>
        <begin position="12"/>
        <end position="75"/>
    </location>
</feature>
<comment type="caution">
    <text evidence="8">The sequence shown here is derived from an EMBL/GenBank/DDBJ whole genome shotgun (WGS) entry which is preliminary data.</text>
</comment>
<dbReference type="EMBL" id="RDSM01000001">
    <property type="protein sequence ID" value="RXH57256.1"/>
    <property type="molecule type" value="Genomic_DNA"/>
</dbReference>
<evidence type="ECO:0000256" key="2">
    <source>
        <dbReference type="ARBA" id="ARBA00009677"/>
    </source>
</evidence>
<dbReference type="PANTHER" id="PTHR30435:SF18">
    <property type="entry name" value="FLAGELLAR BASAL-BODY ROD PROTEIN FLGF"/>
    <property type="match status" value="1"/>
</dbReference>
<keyword evidence="8" id="KW-0282">Flagellum</keyword>
<evidence type="ECO:0000256" key="1">
    <source>
        <dbReference type="ARBA" id="ARBA00004117"/>
    </source>
</evidence>
<dbReference type="Pfam" id="PF06429">
    <property type="entry name" value="Flg_bbr_C"/>
    <property type="match status" value="1"/>
</dbReference>
<dbReference type="InterPro" id="IPR010930">
    <property type="entry name" value="Flg_bb/hook_C_dom"/>
</dbReference>
<keyword evidence="9" id="KW-1185">Reference proteome</keyword>
<reference evidence="9" key="2">
    <citation type="submission" date="2019-02" db="EMBL/GenBank/DDBJ databases">
        <title>Granulicella sibirica sp. nov., a psychrotolerant acidobacterium isolated from an organic soil layer in forested tundra, West Siberia.</title>
        <authorList>
            <person name="Oshkin I.Y."/>
            <person name="Kulichevskaya I.S."/>
            <person name="Rijpstra W.I.C."/>
            <person name="Sinninghe Damste J.S."/>
            <person name="Rakitin A.L."/>
            <person name="Ravin N.V."/>
            <person name="Dedysh S.N."/>
        </authorList>
    </citation>
    <scope>NUCLEOTIDE SEQUENCE [LARGE SCALE GENOMIC DNA]</scope>
    <source>
        <strain evidence="9">AF10</strain>
    </source>
</reference>
<evidence type="ECO:0000313" key="9">
    <source>
        <dbReference type="Proteomes" id="UP000289437"/>
    </source>
</evidence>
<reference evidence="8 9" key="1">
    <citation type="submission" date="2018-11" db="EMBL/GenBank/DDBJ databases">
        <authorList>
            <person name="Mardanov A.V."/>
            <person name="Ravin N.V."/>
            <person name="Dedysh S.N."/>
        </authorList>
    </citation>
    <scope>NUCLEOTIDE SEQUENCE [LARGE SCALE GENOMIC DNA]</scope>
    <source>
        <strain evidence="8 9">AF10</strain>
    </source>
</reference>
<feature type="domain" description="Flagellar basal-body/hook protein C-terminal" evidence="6">
    <location>
        <begin position="118"/>
        <end position="142"/>
    </location>
</feature>
<evidence type="ECO:0000313" key="8">
    <source>
        <dbReference type="EMBL" id="RXH57256.1"/>
    </source>
</evidence>
<dbReference type="InterPro" id="IPR053967">
    <property type="entry name" value="LlgE_F_G-like_D1"/>
</dbReference>
<sequence>MERTGNELDLGIDGPGFLAVQTKGGTAYTRNGGLQISSQGQLVTASGDPVLGEGGPITIPRGASITISNDGTVSANGAIAGRLKIVEFSATADPQSMGASYYTVAQKDVVASPESKVQQGMLEGSNVNPVASVIELINAQRAAEGMRHAMTMIDSEIDKTAVQDLPRVS</sequence>
<keyword evidence="3" id="KW-0975">Bacterial flagellum</keyword>
<dbReference type="PANTHER" id="PTHR30435">
    <property type="entry name" value="FLAGELLAR PROTEIN"/>
    <property type="match status" value="1"/>
</dbReference>
<comment type="similarity">
    <text evidence="2">Belongs to the flagella basal body rod proteins family.</text>
</comment>
<evidence type="ECO:0000256" key="4">
    <source>
        <dbReference type="ARBA" id="ARBA00038560"/>
    </source>
</evidence>
<dbReference type="GO" id="GO:0009425">
    <property type="term" value="C:bacterial-type flagellum basal body"/>
    <property type="evidence" value="ECO:0007669"/>
    <property type="project" value="UniProtKB-SubCell"/>
</dbReference>
<dbReference type="SUPFAM" id="SSF117143">
    <property type="entry name" value="Flagellar hook protein flgE"/>
    <property type="match status" value="1"/>
</dbReference>
<evidence type="ECO:0000256" key="5">
    <source>
        <dbReference type="ARBA" id="ARBA00040228"/>
    </source>
</evidence>
<protein>
    <recommendedName>
        <fullName evidence="5">Flagellar basal-body rod protein FlgF</fullName>
    </recommendedName>
</protein>
<evidence type="ECO:0000259" key="7">
    <source>
        <dbReference type="Pfam" id="PF22692"/>
    </source>
</evidence>
<accession>A0A4Q0T6J5</accession>
<organism evidence="8 9">
    <name type="scientific">Granulicella sibirica</name>
    <dbReference type="NCBI Taxonomy" id="2479048"/>
    <lineage>
        <taxon>Bacteria</taxon>
        <taxon>Pseudomonadati</taxon>
        <taxon>Acidobacteriota</taxon>
        <taxon>Terriglobia</taxon>
        <taxon>Terriglobales</taxon>
        <taxon>Acidobacteriaceae</taxon>
        <taxon>Granulicella</taxon>
    </lineage>
</organism>
<proteinExistence type="inferred from homology"/>
<dbReference type="GO" id="GO:0071978">
    <property type="term" value="P:bacterial-type flagellum-dependent swarming motility"/>
    <property type="evidence" value="ECO:0007669"/>
    <property type="project" value="TreeGrafter"/>
</dbReference>
<evidence type="ECO:0000259" key="6">
    <source>
        <dbReference type="Pfam" id="PF06429"/>
    </source>
</evidence>
<comment type="subunit">
    <text evidence="4">The basal body constitutes a major portion of the flagellar organelle and consists of five rings (E,L,P,S, and M) mounted on a central rod. The rod consists of about 26 subunits of FlgG in the distal portion, and FlgB, FlgC and FlgF are thought to build up the proximal portion of the rod with about 6 subunits each.</text>
</comment>